<proteinExistence type="predicted"/>
<evidence type="ECO:0000313" key="2">
    <source>
        <dbReference type="EMBL" id="OXA46017.1"/>
    </source>
</evidence>
<evidence type="ECO:0000256" key="1">
    <source>
        <dbReference type="SAM" id="SignalP"/>
    </source>
</evidence>
<dbReference type="PROSITE" id="PS51257">
    <property type="entry name" value="PROKAR_LIPOPROTEIN"/>
    <property type="match status" value="1"/>
</dbReference>
<accession>A0A226DMY0</accession>
<sequence length="274" mass="30041">MISGGKWWGYTILPIFTLLSCTPHLWSPVEAYRPQEIILYSEQNFTGKQKSFYESQSNLSSDSVGKIAKSHCVVRGLWRVLGTFSTTPTARFIENVYGDGKNGKVCGTWNTPNVTAEYNSILLIGSQDLDTPAIQFHTRARFYGEPDLFLDGRILRLQKPMSFSSYGFTGRHNWTLFRTTDLTGHSECLVANGDHAGDFMVTFNVNKSMTVGSIWRGCGALDPKVLGRQALEGGGGGGGRTYSATGLMLVGQGLLIFVGIYIGPFYSDGNVGVF</sequence>
<dbReference type="EMBL" id="LNIX01000016">
    <property type="protein sequence ID" value="OXA46017.1"/>
    <property type="molecule type" value="Genomic_DNA"/>
</dbReference>
<feature type="chain" id="PRO_5012963084" evidence="1">
    <location>
        <begin position="32"/>
        <end position="274"/>
    </location>
</feature>
<keyword evidence="3" id="KW-1185">Reference proteome</keyword>
<feature type="signal peptide" evidence="1">
    <location>
        <begin position="1"/>
        <end position="31"/>
    </location>
</feature>
<dbReference type="InterPro" id="IPR011024">
    <property type="entry name" value="G_crystallin-like"/>
</dbReference>
<dbReference type="AlphaFoldDB" id="A0A226DMY0"/>
<reference evidence="2 3" key="1">
    <citation type="submission" date="2015-12" db="EMBL/GenBank/DDBJ databases">
        <title>The genome of Folsomia candida.</title>
        <authorList>
            <person name="Faddeeva A."/>
            <person name="Derks M.F."/>
            <person name="Anvar Y."/>
            <person name="Smit S."/>
            <person name="Van Straalen N."/>
            <person name="Roelofs D."/>
        </authorList>
    </citation>
    <scope>NUCLEOTIDE SEQUENCE [LARGE SCALE GENOMIC DNA]</scope>
    <source>
        <strain evidence="2 3">VU population</strain>
        <tissue evidence="2">Whole body</tissue>
    </source>
</reference>
<gene>
    <name evidence="2" type="ORF">Fcan01_19365</name>
</gene>
<evidence type="ECO:0000313" key="3">
    <source>
        <dbReference type="Proteomes" id="UP000198287"/>
    </source>
</evidence>
<dbReference type="Gene3D" id="2.60.20.10">
    <property type="entry name" value="Crystallins"/>
    <property type="match status" value="1"/>
</dbReference>
<organism evidence="2 3">
    <name type="scientific">Folsomia candida</name>
    <name type="common">Springtail</name>
    <dbReference type="NCBI Taxonomy" id="158441"/>
    <lineage>
        <taxon>Eukaryota</taxon>
        <taxon>Metazoa</taxon>
        <taxon>Ecdysozoa</taxon>
        <taxon>Arthropoda</taxon>
        <taxon>Hexapoda</taxon>
        <taxon>Collembola</taxon>
        <taxon>Entomobryomorpha</taxon>
        <taxon>Isotomoidea</taxon>
        <taxon>Isotomidae</taxon>
        <taxon>Proisotominae</taxon>
        <taxon>Folsomia</taxon>
    </lineage>
</organism>
<protein>
    <submittedName>
        <fullName evidence="2">Uncharacterized protein</fullName>
    </submittedName>
</protein>
<comment type="caution">
    <text evidence="2">The sequence shown here is derived from an EMBL/GenBank/DDBJ whole genome shotgun (WGS) entry which is preliminary data.</text>
</comment>
<keyword evidence="1" id="KW-0732">Signal</keyword>
<dbReference type="Proteomes" id="UP000198287">
    <property type="component" value="Unassembled WGS sequence"/>
</dbReference>
<dbReference type="SUPFAM" id="SSF49695">
    <property type="entry name" value="gamma-Crystallin-like"/>
    <property type="match status" value="1"/>
</dbReference>
<name>A0A226DMY0_FOLCA</name>